<dbReference type="EMBL" id="JBBPBM010000025">
    <property type="protein sequence ID" value="KAK8540112.1"/>
    <property type="molecule type" value="Genomic_DNA"/>
</dbReference>
<name>A0ABR2DK62_9ROSI</name>
<proteinExistence type="predicted"/>
<comment type="caution">
    <text evidence="1">The sequence shown here is derived from an EMBL/GenBank/DDBJ whole genome shotgun (WGS) entry which is preliminary data.</text>
</comment>
<sequence>MGVVPDEGCEDGGSVKTFNDEGCRLCNGSEVRYDGEGGCFSGDGRRKWGLDDEENDGCSMEVSWVDGVKE</sequence>
<reference evidence="1 2" key="1">
    <citation type="journal article" date="2024" name="G3 (Bethesda)">
        <title>Genome assembly of Hibiscus sabdariffa L. provides insights into metabolisms of medicinal natural products.</title>
        <authorList>
            <person name="Kim T."/>
        </authorList>
    </citation>
    <scope>NUCLEOTIDE SEQUENCE [LARGE SCALE GENOMIC DNA]</scope>
    <source>
        <strain evidence="1">TK-2024</strain>
        <tissue evidence="1">Old leaves</tissue>
    </source>
</reference>
<evidence type="ECO:0000313" key="2">
    <source>
        <dbReference type="Proteomes" id="UP001472677"/>
    </source>
</evidence>
<keyword evidence="2" id="KW-1185">Reference proteome</keyword>
<protein>
    <submittedName>
        <fullName evidence="1">Uncharacterized protein</fullName>
    </submittedName>
</protein>
<accession>A0ABR2DK62</accession>
<evidence type="ECO:0000313" key="1">
    <source>
        <dbReference type="EMBL" id="KAK8540112.1"/>
    </source>
</evidence>
<dbReference type="Proteomes" id="UP001472677">
    <property type="component" value="Unassembled WGS sequence"/>
</dbReference>
<organism evidence="1 2">
    <name type="scientific">Hibiscus sabdariffa</name>
    <name type="common">roselle</name>
    <dbReference type="NCBI Taxonomy" id="183260"/>
    <lineage>
        <taxon>Eukaryota</taxon>
        <taxon>Viridiplantae</taxon>
        <taxon>Streptophyta</taxon>
        <taxon>Embryophyta</taxon>
        <taxon>Tracheophyta</taxon>
        <taxon>Spermatophyta</taxon>
        <taxon>Magnoliopsida</taxon>
        <taxon>eudicotyledons</taxon>
        <taxon>Gunneridae</taxon>
        <taxon>Pentapetalae</taxon>
        <taxon>rosids</taxon>
        <taxon>malvids</taxon>
        <taxon>Malvales</taxon>
        <taxon>Malvaceae</taxon>
        <taxon>Malvoideae</taxon>
        <taxon>Hibiscus</taxon>
    </lineage>
</organism>
<gene>
    <name evidence="1" type="ORF">V6N12_046405</name>
</gene>